<reference evidence="11 12" key="1">
    <citation type="journal article" date="2016" name="Nat. Commun.">
        <title>Thousands of microbial genomes shed light on interconnected biogeochemical processes in an aquifer system.</title>
        <authorList>
            <person name="Anantharaman K."/>
            <person name="Brown C.T."/>
            <person name="Hug L.A."/>
            <person name="Sharon I."/>
            <person name="Castelle C.J."/>
            <person name="Probst A.J."/>
            <person name="Thomas B.C."/>
            <person name="Singh A."/>
            <person name="Wilkins M.J."/>
            <person name="Karaoz U."/>
            <person name="Brodie E.L."/>
            <person name="Williams K.H."/>
            <person name="Hubbard S.S."/>
            <person name="Banfield J.F."/>
        </authorList>
    </citation>
    <scope>NUCLEOTIDE SEQUENCE [LARGE SCALE GENOMIC DNA]</scope>
</reference>
<comment type="pathway">
    <text evidence="2">Carbohydrate degradation; glycolysis; pyruvate from D-glyceraldehyde 3-phosphate: step 2/5.</text>
</comment>
<proteinExistence type="inferred from homology"/>
<evidence type="ECO:0000256" key="3">
    <source>
        <dbReference type="ARBA" id="ARBA00008982"/>
    </source>
</evidence>
<keyword evidence="8 10" id="KW-0418">Kinase</keyword>
<dbReference type="EC" id="2.7.2.3" evidence="4 10"/>
<evidence type="ECO:0000256" key="2">
    <source>
        <dbReference type="ARBA" id="ARBA00004838"/>
    </source>
</evidence>
<evidence type="ECO:0000256" key="1">
    <source>
        <dbReference type="ARBA" id="ARBA00000642"/>
    </source>
</evidence>
<evidence type="ECO:0000256" key="4">
    <source>
        <dbReference type="ARBA" id="ARBA00013061"/>
    </source>
</evidence>
<dbReference type="PANTHER" id="PTHR11406:SF23">
    <property type="entry name" value="PHOSPHOGLYCERATE KINASE 1, CHLOROPLASTIC-RELATED"/>
    <property type="match status" value="1"/>
</dbReference>
<evidence type="ECO:0000256" key="9">
    <source>
        <dbReference type="ARBA" id="ARBA00022840"/>
    </source>
</evidence>
<dbReference type="InterPro" id="IPR015824">
    <property type="entry name" value="Phosphoglycerate_kinase_N"/>
</dbReference>
<evidence type="ECO:0000256" key="5">
    <source>
        <dbReference type="ARBA" id="ARBA00016471"/>
    </source>
</evidence>
<evidence type="ECO:0000313" key="11">
    <source>
        <dbReference type="EMBL" id="OGY82328.1"/>
    </source>
</evidence>
<comment type="catalytic activity">
    <reaction evidence="1 10">
        <text>(2R)-3-phosphoglycerate + ATP = (2R)-3-phospho-glyceroyl phosphate + ADP</text>
        <dbReference type="Rhea" id="RHEA:14801"/>
        <dbReference type="ChEBI" id="CHEBI:30616"/>
        <dbReference type="ChEBI" id="CHEBI:57604"/>
        <dbReference type="ChEBI" id="CHEBI:58272"/>
        <dbReference type="ChEBI" id="CHEBI:456216"/>
        <dbReference type="EC" id="2.7.2.3"/>
    </reaction>
</comment>
<dbReference type="GO" id="GO:0043531">
    <property type="term" value="F:ADP binding"/>
    <property type="evidence" value="ECO:0007669"/>
    <property type="project" value="TreeGrafter"/>
</dbReference>
<dbReference type="SUPFAM" id="SSF53748">
    <property type="entry name" value="Phosphoglycerate kinase"/>
    <property type="match status" value="1"/>
</dbReference>
<dbReference type="GO" id="GO:0005829">
    <property type="term" value="C:cytosol"/>
    <property type="evidence" value="ECO:0007669"/>
    <property type="project" value="TreeGrafter"/>
</dbReference>
<dbReference type="GO" id="GO:0006096">
    <property type="term" value="P:glycolytic process"/>
    <property type="evidence" value="ECO:0007669"/>
    <property type="project" value="InterPro"/>
</dbReference>
<accession>A0A1G2AZJ7</accession>
<keyword evidence="7" id="KW-0547">Nucleotide-binding</keyword>
<evidence type="ECO:0000256" key="6">
    <source>
        <dbReference type="ARBA" id="ARBA00022679"/>
    </source>
</evidence>
<dbReference type="AlphaFoldDB" id="A0A1G2AZJ7"/>
<evidence type="ECO:0000313" key="12">
    <source>
        <dbReference type="Proteomes" id="UP000176952"/>
    </source>
</evidence>
<dbReference type="Gene3D" id="3.40.50.1260">
    <property type="entry name" value="Phosphoglycerate kinase, N-terminal domain"/>
    <property type="match status" value="1"/>
</dbReference>
<dbReference type="InterPro" id="IPR001576">
    <property type="entry name" value="Phosphoglycerate_kinase"/>
</dbReference>
<dbReference type="Proteomes" id="UP000176952">
    <property type="component" value="Unassembled WGS sequence"/>
</dbReference>
<feature type="non-terminal residue" evidence="11">
    <location>
        <position position="203"/>
    </location>
</feature>
<dbReference type="Pfam" id="PF00162">
    <property type="entry name" value="PGK"/>
    <property type="match status" value="1"/>
</dbReference>
<comment type="similarity">
    <text evidence="3 10">Belongs to the phosphoglycerate kinase family.</text>
</comment>
<dbReference type="EMBL" id="MHKD01000033">
    <property type="protein sequence ID" value="OGY82328.1"/>
    <property type="molecule type" value="Genomic_DNA"/>
</dbReference>
<gene>
    <name evidence="11" type="ORF">A3F54_04010</name>
</gene>
<dbReference type="FunFam" id="3.40.50.1260:FF:000006">
    <property type="entry name" value="Phosphoglycerate kinase"/>
    <property type="match status" value="1"/>
</dbReference>
<dbReference type="InterPro" id="IPR015911">
    <property type="entry name" value="Phosphoglycerate_kinase_CS"/>
</dbReference>
<name>A0A1G2AZJ7_9BACT</name>
<keyword evidence="6 10" id="KW-0808">Transferase</keyword>
<dbReference type="PANTHER" id="PTHR11406">
    <property type="entry name" value="PHOSPHOGLYCERATE KINASE"/>
    <property type="match status" value="1"/>
</dbReference>
<protein>
    <recommendedName>
        <fullName evidence="5 10">Phosphoglycerate kinase</fullName>
        <ecNumber evidence="4 10">2.7.2.3</ecNumber>
    </recommendedName>
</protein>
<sequence>MNFHKKTVKDVNLKTKRVLLRADFNVPLGKNGAITNDFRIRQSLPTIEYLLDQKCAVIICSHLGRPKGRRDRQYSLRPVAKHLSTLLKKQVSFVYDCKGPEVEKAVKSLKPGQVLLLENLRFYAEEEKNDDKFAGQLAKLAQVFVQDGFGVAHRAHASTEAITSHIPSVAGLLLEKEYIATNNVMNKVERPLLAIVGGSKISD</sequence>
<organism evidence="11 12">
    <name type="scientific">Candidatus Kerfeldbacteria bacterium RIFCSPHIGHO2_12_FULL_48_17</name>
    <dbReference type="NCBI Taxonomy" id="1798542"/>
    <lineage>
        <taxon>Bacteria</taxon>
        <taxon>Candidatus Kerfeldiibacteriota</taxon>
    </lineage>
</organism>
<dbReference type="STRING" id="1798542.A3F54_04010"/>
<keyword evidence="9" id="KW-0067">ATP-binding</keyword>
<comment type="caution">
    <text evidence="11">The sequence shown here is derived from an EMBL/GenBank/DDBJ whole genome shotgun (WGS) entry which is preliminary data.</text>
</comment>
<dbReference type="PROSITE" id="PS00111">
    <property type="entry name" value="PGLYCERATE_KINASE"/>
    <property type="match status" value="1"/>
</dbReference>
<dbReference type="GO" id="GO:0005524">
    <property type="term" value="F:ATP binding"/>
    <property type="evidence" value="ECO:0007669"/>
    <property type="project" value="UniProtKB-KW"/>
</dbReference>
<evidence type="ECO:0000256" key="10">
    <source>
        <dbReference type="RuleBase" id="RU000532"/>
    </source>
</evidence>
<dbReference type="InterPro" id="IPR036043">
    <property type="entry name" value="Phosphoglycerate_kinase_sf"/>
</dbReference>
<evidence type="ECO:0000256" key="8">
    <source>
        <dbReference type="ARBA" id="ARBA00022777"/>
    </source>
</evidence>
<dbReference type="PRINTS" id="PR00477">
    <property type="entry name" value="PHGLYCKINASE"/>
</dbReference>
<dbReference type="GO" id="GO:0004618">
    <property type="term" value="F:phosphoglycerate kinase activity"/>
    <property type="evidence" value="ECO:0007669"/>
    <property type="project" value="UniProtKB-EC"/>
</dbReference>
<dbReference type="GO" id="GO:0006094">
    <property type="term" value="P:gluconeogenesis"/>
    <property type="evidence" value="ECO:0007669"/>
    <property type="project" value="TreeGrafter"/>
</dbReference>
<evidence type="ECO:0000256" key="7">
    <source>
        <dbReference type="ARBA" id="ARBA00022741"/>
    </source>
</evidence>